<evidence type="ECO:0000256" key="8">
    <source>
        <dbReference type="ARBA" id="ARBA00023306"/>
    </source>
</evidence>
<dbReference type="Pfam" id="PF08478">
    <property type="entry name" value="POTRA_1"/>
    <property type="match status" value="1"/>
</dbReference>
<organism evidence="11 12">
    <name type="scientific">Arenimonas maotaiensis</name>
    <dbReference type="NCBI Taxonomy" id="1446479"/>
    <lineage>
        <taxon>Bacteria</taxon>
        <taxon>Pseudomonadati</taxon>
        <taxon>Pseudomonadota</taxon>
        <taxon>Gammaproteobacteria</taxon>
        <taxon>Lysobacterales</taxon>
        <taxon>Lysobacteraceae</taxon>
        <taxon>Arenimonas</taxon>
    </lineage>
</organism>
<dbReference type="AlphaFoldDB" id="A0A917CJ59"/>
<evidence type="ECO:0000256" key="7">
    <source>
        <dbReference type="ARBA" id="ARBA00023136"/>
    </source>
</evidence>
<evidence type="ECO:0000313" key="11">
    <source>
        <dbReference type="EMBL" id="GGF90016.1"/>
    </source>
</evidence>
<gene>
    <name evidence="9 11" type="primary">ftsQ</name>
    <name evidence="11" type="ORF">GCM10010960_09810</name>
</gene>
<dbReference type="Gene3D" id="3.10.20.310">
    <property type="entry name" value="membrane protein fhac"/>
    <property type="match status" value="1"/>
</dbReference>
<dbReference type="InterPro" id="IPR005548">
    <property type="entry name" value="Cell_div_FtsQ/DivIB_C"/>
</dbReference>
<evidence type="ECO:0000256" key="2">
    <source>
        <dbReference type="ARBA" id="ARBA00022475"/>
    </source>
</evidence>
<dbReference type="PANTHER" id="PTHR35851:SF1">
    <property type="entry name" value="CELL DIVISION PROTEIN FTSQ"/>
    <property type="match status" value="1"/>
</dbReference>
<dbReference type="PANTHER" id="PTHR35851">
    <property type="entry name" value="CELL DIVISION PROTEIN FTSQ"/>
    <property type="match status" value="1"/>
</dbReference>
<evidence type="ECO:0000256" key="3">
    <source>
        <dbReference type="ARBA" id="ARBA00022519"/>
    </source>
</evidence>
<feature type="domain" description="POTRA" evidence="10">
    <location>
        <begin position="34"/>
        <end position="103"/>
    </location>
</feature>
<dbReference type="Proteomes" id="UP000632858">
    <property type="component" value="Unassembled WGS sequence"/>
</dbReference>
<keyword evidence="4 9" id="KW-0132">Cell division</keyword>
<dbReference type="GO" id="GO:0032153">
    <property type="term" value="C:cell division site"/>
    <property type="evidence" value="ECO:0007669"/>
    <property type="project" value="UniProtKB-UniRule"/>
</dbReference>
<comment type="caution">
    <text evidence="11">The sequence shown here is derived from an EMBL/GenBank/DDBJ whole genome shotgun (WGS) entry which is preliminary data.</text>
</comment>
<evidence type="ECO:0000256" key="5">
    <source>
        <dbReference type="ARBA" id="ARBA00022692"/>
    </source>
</evidence>
<sequence>MTAFRRLLLGLLVLAILASPVVAVLGGWVGGQHWPMKRLQVSAPFEFVGQAPVRAAVARHARGGFFAVDLKAIERELEALPWVERVEVRKQWPDTLVVKLHEYRPLAVWNGTQLLAEQGSVFARPKAGLPVLPAFNGHALQAQDMVAFYRRAQPLFQSVGLGIRELSISERNAWRIVLSDGLVLDIGRNDADARLNRFVALLPKIKREETRRLAHADLRYTNGFALTWKPAPAPAAASNPTEDIRI</sequence>
<evidence type="ECO:0000256" key="1">
    <source>
        <dbReference type="ARBA" id="ARBA00004370"/>
    </source>
</evidence>
<keyword evidence="2 9" id="KW-1003">Cell membrane</keyword>
<dbReference type="InterPro" id="IPR045335">
    <property type="entry name" value="FtsQ_C_sf"/>
</dbReference>
<dbReference type="RefSeq" id="WP_188448400.1">
    <property type="nucleotide sequence ID" value="NZ_BMFO01000002.1"/>
</dbReference>
<name>A0A917CJ59_9GAMM</name>
<evidence type="ECO:0000256" key="4">
    <source>
        <dbReference type="ARBA" id="ARBA00022618"/>
    </source>
</evidence>
<evidence type="ECO:0000313" key="12">
    <source>
        <dbReference type="Proteomes" id="UP000632858"/>
    </source>
</evidence>
<dbReference type="InterPro" id="IPR026579">
    <property type="entry name" value="FtsQ"/>
</dbReference>
<evidence type="ECO:0000256" key="6">
    <source>
        <dbReference type="ARBA" id="ARBA00022989"/>
    </source>
</evidence>
<proteinExistence type="inferred from homology"/>
<keyword evidence="6 9" id="KW-1133">Transmembrane helix</keyword>
<dbReference type="GO" id="GO:0090529">
    <property type="term" value="P:cell septum assembly"/>
    <property type="evidence" value="ECO:0007669"/>
    <property type="project" value="InterPro"/>
</dbReference>
<keyword evidence="5 9" id="KW-0812">Transmembrane</keyword>
<reference evidence="11" key="1">
    <citation type="journal article" date="2014" name="Int. J. Syst. Evol. Microbiol.">
        <title>Complete genome sequence of Corynebacterium casei LMG S-19264T (=DSM 44701T), isolated from a smear-ripened cheese.</title>
        <authorList>
            <consortium name="US DOE Joint Genome Institute (JGI-PGF)"/>
            <person name="Walter F."/>
            <person name="Albersmeier A."/>
            <person name="Kalinowski J."/>
            <person name="Ruckert C."/>
        </authorList>
    </citation>
    <scope>NUCLEOTIDE SEQUENCE</scope>
    <source>
        <strain evidence="11">CGMCC 1.12726</strain>
    </source>
</reference>
<keyword evidence="12" id="KW-1185">Reference proteome</keyword>
<dbReference type="Pfam" id="PF03799">
    <property type="entry name" value="FtsQ_DivIB_C"/>
    <property type="match status" value="1"/>
</dbReference>
<dbReference type="EMBL" id="BMFO01000002">
    <property type="protein sequence ID" value="GGF90016.1"/>
    <property type="molecule type" value="Genomic_DNA"/>
</dbReference>
<evidence type="ECO:0000259" key="10">
    <source>
        <dbReference type="PROSITE" id="PS51779"/>
    </source>
</evidence>
<accession>A0A917CJ59</accession>
<evidence type="ECO:0000256" key="9">
    <source>
        <dbReference type="HAMAP-Rule" id="MF_00911"/>
    </source>
</evidence>
<keyword evidence="3 9" id="KW-0997">Cell inner membrane</keyword>
<keyword evidence="8 9" id="KW-0131">Cell cycle</keyword>
<keyword evidence="7 9" id="KW-0472">Membrane</keyword>
<comment type="subunit">
    <text evidence="9">Part of a complex composed of FtsB, FtsL and FtsQ.</text>
</comment>
<dbReference type="PROSITE" id="PS51779">
    <property type="entry name" value="POTRA"/>
    <property type="match status" value="1"/>
</dbReference>
<protein>
    <recommendedName>
        <fullName evidence="9">Cell division protein FtsQ</fullName>
    </recommendedName>
</protein>
<dbReference type="Gene3D" id="3.40.50.11690">
    <property type="entry name" value="Cell division protein FtsQ/DivIB"/>
    <property type="match status" value="1"/>
</dbReference>
<reference evidence="11" key="2">
    <citation type="submission" date="2020-09" db="EMBL/GenBank/DDBJ databases">
        <authorList>
            <person name="Sun Q."/>
            <person name="Zhou Y."/>
        </authorList>
    </citation>
    <scope>NUCLEOTIDE SEQUENCE</scope>
    <source>
        <strain evidence="11">CGMCC 1.12726</strain>
    </source>
</reference>
<dbReference type="InterPro" id="IPR034746">
    <property type="entry name" value="POTRA"/>
</dbReference>
<dbReference type="GO" id="GO:0043093">
    <property type="term" value="P:FtsZ-dependent cytokinesis"/>
    <property type="evidence" value="ECO:0007669"/>
    <property type="project" value="UniProtKB-UniRule"/>
</dbReference>
<dbReference type="GO" id="GO:0005886">
    <property type="term" value="C:plasma membrane"/>
    <property type="evidence" value="ECO:0007669"/>
    <property type="project" value="UniProtKB-SubCell"/>
</dbReference>
<comment type="similarity">
    <text evidence="9">Belongs to the FtsQ/DivIB family. FtsQ subfamily.</text>
</comment>
<comment type="function">
    <text evidence="9">Essential cell division protein. May link together the upstream cell division proteins, which are predominantly cytoplasmic, with the downstream cell division proteins, which are predominantly periplasmic. May control correct divisome assembly.</text>
</comment>
<dbReference type="HAMAP" id="MF_00911">
    <property type="entry name" value="FtsQ_subfam"/>
    <property type="match status" value="1"/>
</dbReference>
<dbReference type="InterPro" id="IPR013685">
    <property type="entry name" value="POTRA_FtsQ_type"/>
</dbReference>
<comment type="subcellular location">
    <subcellularLocation>
        <location evidence="9">Cell inner membrane</location>
        <topology evidence="9">Single-pass type II membrane protein</topology>
    </subcellularLocation>
    <subcellularLocation>
        <location evidence="1">Membrane</location>
    </subcellularLocation>
    <text evidence="9">Localizes to the division septum.</text>
</comment>